<dbReference type="EMBL" id="FRCP01000026">
    <property type="protein sequence ID" value="SHN00120.1"/>
    <property type="molecule type" value="Genomic_DNA"/>
</dbReference>
<dbReference type="Proteomes" id="UP000184038">
    <property type="component" value="Unassembled WGS sequence"/>
</dbReference>
<organism evidence="1 2">
    <name type="scientific">Anaerosporobacter mobilis DSM 15930</name>
    <dbReference type="NCBI Taxonomy" id="1120996"/>
    <lineage>
        <taxon>Bacteria</taxon>
        <taxon>Bacillati</taxon>
        <taxon>Bacillota</taxon>
        <taxon>Clostridia</taxon>
        <taxon>Lachnospirales</taxon>
        <taxon>Lachnospiraceae</taxon>
        <taxon>Anaerosporobacter</taxon>
    </lineage>
</organism>
<sequence>MMKEKNIFDLNMNEKLRLEILGLRPEWVDYSYGELYGYFGDGVEVDLTVLRKLIDNNFIQRDVYTPDGCPFEHEGEHFEASGLYIDDFVNFMEKWKDYNLKLIVYLVEPDRPDYRISPRGLIVKSRYFDKDEVFRKDFINTVLSTSYANYYESRSIRGCYWFD</sequence>
<dbReference type="AlphaFoldDB" id="A0A1M7N9F1"/>
<evidence type="ECO:0000313" key="1">
    <source>
        <dbReference type="EMBL" id="SHN00120.1"/>
    </source>
</evidence>
<accession>A0A1M7N9F1</accession>
<proteinExistence type="predicted"/>
<evidence type="ECO:0000313" key="2">
    <source>
        <dbReference type="Proteomes" id="UP000184038"/>
    </source>
</evidence>
<name>A0A1M7N9F1_9FIRM</name>
<gene>
    <name evidence="1" type="ORF">SAMN02746066_04305</name>
</gene>
<reference evidence="1 2" key="1">
    <citation type="submission" date="2016-11" db="EMBL/GenBank/DDBJ databases">
        <authorList>
            <person name="Jaros S."/>
            <person name="Januszkiewicz K."/>
            <person name="Wedrychowicz H."/>
        </authorList>
    </citation>
    <scope>NUCLEOTIDE SEQUENCE [LARGE SCALE GENOMIC DNA]</scope>
    <source>
        <strain evidence="1 2">DSM 15930</strain>
    </source>
</reference>
<protein>
    <submittedName>
        <fullName evidence="1">Uncharacterized protein</fullName>
    </submittedName>
</protein>
<dbReference type="STRING" id="1120996.SAMN02746066_04305"/>
<keyword evidence="2" id="KW-1185">Reference proteome</keyword>